<dbReference type="Pfam" id="PF00079">
    <property type="entry name" value="Serpin"/>
    <property type="match status" value="1"/>
</dbReference>
<accession>A0A3M2M3X5</accession>
<evidence type="ECO:0000313" key="5">
    <source>
        <dbReference type="Proteomes" id="UP000282674"/>
    </source>
</evidence>
<evidence type="ECO:0000256" key="2">
    <source>
        <dbReference type="SAM" id="SignalP"/>
    </source>
</evidence>
<dbReference type="InterPro" id="IPR000215">
    <property type="entry name" value="Serpin_fam"/>
</dbReference>
<dbReference type="RefSeq" id="WP_122194646.1">
    <property type="nucleotide sequence ID" value="NZ_JBHSKC010000004.1"/>
</dbReference>
<dbReference type="PANTHER" id="PTHR11461">
    <property type="entry name" value="SERINE PROTEASE INHIBITOR, SERPIN"/>
    <property type="match status" value="1"/>
</dbReference>
<keyword evidence="5" id="KW-1185">Reference proteome</keyword>
<feature type="chain" id="PRO_5018071311" evidence="2">
    <location>
        <begin position="23"/>
        <end position="415"/>
    </location>
</feature>
<dbReference type="EMBL" id="RFFG01000019">
    <property type="protein sequence ID" value="RMI44337.1"/>
    <property type="molecule type" value="Genomic_DNA"/>
</dbReference>
<dbReference type="Gene3D" id="2.30.39.10">
    <property type="entry name" value="Alpha-1-antitrypsin, domain 1"/>
    <property type="match status" value="1"/>
</dbReference>
<dbReference type="GO" id="GO:0004867">
    <property type="term" value="F:serine-type endopeptidase inhibitor activity"/>
    <property type="evidence" value="ECO:0007669"/>
    <property type="project" value="InterPro"/>
</dbReference>
<dbReference type="CDD" id="cd19590">
    <property type="entry name" value="serpin_thermopin-like"/>
    <property type="match status" value="1"/>
</dbReference>
<dbReference type="PROSITE" id="PS51257">
    <property type="entry name" value="PROKAR_LIPOPROTEIN"/>
    <property type="match status" value="1"/>
</dbReference>
<dbReference type="Gene3D" id="3.30.497.10">
    <property type="entry name" value="Antithrombin, subunit I, domain 2"/>
    <property type="match status" value="1"/>
</dbReference>
<dbReference type="GO" id="GO:0005615">
    <property type="term" value="C:extracellular space"/>
    <property type="evidence" value="ECO:0007669"/>
    <property type="project" value="InterPro"/>
</dbReference>
<keyword evidence="2" id="KW-0732">Signal</keyword>
<evidence type="ECO:0000313" key="4">
    <source>
        <dbReference type="EMBL" id="RMI44337.1"/>
    </source>
</evidence>
<dbReference type="InterPro" id="IPR042185">
    <property type="entry name" value="Serpin_sf_2"/>
</dbReference>
<evidence type="ECO:0000256" key="1">
    <source>
        <dbReference type="RuleBase" id="RU000411"/>
    </source>
</evidence>
<dbReference type="SMART" id="SM00093">
    <property type="entry name" value="SERPIN"/>
    <property type="match status" value="1"/>
</dbReference>
<name>A0A3M2M3X5_9ACTN</name>
<sequence length="415" mass="43754">MPTHRSLAAVACAVALTTGVAACGGQGPKVQELRGAVIKVPPGDPRPLGRADTAFGFGLLSAWCDAEPNANIVLSPSSVASSLGMMLQGARGRTATTMTRALHLPPGDLLPGLHARTSDLRSLGTKKVSVRVSDQIWANTGVPTDKGYLDKLATGYDAGLKTLDITKRPEDARKTINAQIKKDTGGKIPELLQKGQITSYIGWVLTDAVYLKAEWRTRFAHGTPGRFTTSDGHTVQAGLMDAKSHFGYAHTAGWTAVDLPYSGGRLSMTALLPDATAHGCPTLTGPTFDRLTGSLGTGDDVQVRLPKTDLSSHRELTPLLTRLGLGVALSDQADFRGVSPRAGRVAFVQHAATLKVDEKGTEGAAATGGGMEATAMPAPTKKIEVVFDRPYVMVVRDAKTGEPLFMARVADPTRQ</sequence>
<feature type="domain" description="Serpin" evidence="3">
    <location>
        <begin position="57"/>
        <end position="412"/>
    </location>
</feature>
<dbReference type="InterPro" id="IPR042178">
    <property type="entry name" value="Serpin_sf_1"/>
</dbReference>
<evidence type="ECO:0000259" key="3">
    <source>
        <dbReference type="SMART" id="SM00093"/>
    </source>
</evidence>
<dbReference type="InterPro" id="IPR023796">
    <property type="entry name" value="Serpin_dom"/>
</dbReference>
<dbReference type="InterPro" id="IPR036186">
    <property type="entry name" value="Serpin_sf"/>
</dbReference>
<dbReference type="PANTHER" id="PTHR11461:SF211">
    <property type="entry name" value="GH10112P-RELATED"/>
    <property type="match status" value="1"/>
</dbReference>
<comment type="caution">
    <text evidence="4">The sequence shown here is derived from an EMBL/GenBank/DDBJ whole genome shotgun (WGS) entry which is preliminary data.</text>
</comment>
<dbReference type="Proteomes" id="UP000282674">
    <property type="component" value="Unassembled WGS sequence"/>
</dbReference>
<dbReference type="SUPFAM" id="SSF56574">
    <property type="entry name" value="Serpins"/>
    <property type="match status" value="1"/>
</dbReference>
<proteinExistence type="inferred from homology"/>
<organism evidence="4 5">
    <name type="scientific">Actinomadura harenae</name>
    <dbReference type="NCBI Taxonomy" id="2483351"/>
    <lineage>
        <taxon>Bacteria</taxon>
        <taxon>Bacillati</taxon>
        <taxon>Actinomycetota</taxon>
        <taxon>Actinomycetes</taxon>
        <taxon>Streptosporangiales</taxon>
        <taxon>Thermomonosporaceae</taxon>
        <taxon>Actinomadura</taxon>
    </lineage>
</organism>
<gene>
    <name evidence="4" type="ORF">EBO15_13140</name>
</gene>
<reference evidence="4 5" key="1">
    <citation type="submission" date="2018-10" db="EMBL/GenBank/DDBJ databases">
        <title>Isolation from soil.</title>
        <authorList>
            <person name="Hu J."/>
        </authorList>
    </citation>
    <scope>NUCLEOTIDE SEQUENCE [LARGE SCALE GENOMIC DNA]</scope>
    <source>
        <strain evidence="4 5">NEAU-Ht49</strain>
    </source>
</reference>
<dbReference type="AlphaFoldDB" id="A0A3M2M3X5"/>
<comment type="similarity">
    <text evidence="1">Belongs to the serpin family.</text>
</comment>
<protein>
    <submittedName>
        <fullName evidence="4">Serpin family protein</fullName>
    </submittedName>
</protein>
<dbReference type="OrthoDB" id="9764871at2"/>
<feature type="signal peptide" evidence="2">
    <location>
        <begin position="1"/>
        <end position="22"/>
    </location>
</feature>